<proteinExistence type="predicted"/>
<protein>
    <submittedName>
        <fullName evidence="2">Uncharacterized protein</fullName>
    </submittedName>
</protein>
<keyword evidence="1" id="KW-0472">Membrane</keyword>
<organism evidence="2 3">
    <name type="scientific">Geomonas silvestris</name>
    <dbReference type="NCBI Taxonomy" id="2740184"/>
    <lineage>
        <taxon>Bacteria</taxon>
        <taxon>Pseudomonadati</taxon>
        <taxon>Thermodesulfobacteriota</taxon>
        <taxon>Desulfuromonadia</taxon>
        <taxon>Geobacterales</taxon>
        <taxon>Geobacteraceae</taxon>
        <taxon>Geomonas</taxon>
    </lineage>
</organism>
<reference evidence="3" key="1">
    <citation type="submission" date="2020-06" db="EMBL/GenBank/DDBJ databases">
        <title>Draft genomic sequence of Geomonas sp. Red330.</title>
        <authorList>
            <person name="Itoh H."/>
            <person name="Zhenxing X."/>
            <person name="Ushijima N."/>
            <person name="Masuda Y."/>
            <person name="Shiratori Y."/>
            <person name="Senoo K."/>
        </authorList>
    </citation>
    <scope>NUCLEOTIDE SEQUENCE [LARGE SCALE GENOMIC DNA]</scope>
    <source>
        <strain evidence="3">Red330</strain>
    </source>
</reference>
<gene>
    <name evidence="2" type="ORF">GMST_11860</name>
</gene>
<keyword evidence="1" id="KW-0812">Transmembrane</keyword>
<accession>A0A6V8MFT0</accession>
<sequence>MISAVWNTIRGFSLLAVLTVVFTGVVVVSCVLRLALGNGFANAAGKLHLGSGGWS</sequence>
<dbReference type="Proteomes" id="UP000556026">
    <property type="component" value="Unassembled WGS sequence"/>
</dbReference>
<keyword evidence="3" id="KW-1185">Reference proteome</keyword>
<keyword evidence="1" id="KW-1133">Transmembrane helix</keyword>
<name>A0A6V8MFT0_9BACT</name>
<evidence type="ECO:0000256" key="1">
    <source>
        <dbReference type="SAM" id="Phobius"/>
    </source>
</evidence>
<evidence type="ECO:0000313" key="2">
    <source>
        <dbReference type="EMBL" id="GFO58861.1"/>
    </source>
</evidence>
<dbReference type="AlphaFoldDB" id="A0A6V8MFT0"/>
<dbReference type="EMBL" id="BLXX01000002">
    <property type="protein sequence ID" value="GFO58861.1"/>
    <property type="molecule type" value="Genomic_DNA"/>
</dbReference>
<comment type="caution">
    <text evidence="2">The sequence shown here is derived from an EMBL/GenBank/DDBJ whole genome shotgun (WGS) entry which is preliminary data.</text>
</comment>
<evidence type="ECO:0000313" key="3">
    <source>
        <dbReference type="Proteomes" id="UP000556026"/>
    </source>
</evidence>
<feature type="transmembrane region" description="Helical" evidence="1">
    <location>
        <begin position="12"/>
        <end position="36"/>
    </location>
</feature>